<dbReference type="PANTHER" id="PTHR42208:SF1">
    <property type="entry name" value="HEAVY METAL TRANSPORTER"/>
    <property type="match status" value="1"/>
</dbReference>
<feature type="domain" description="Urease accessory protein UreH-like transmembrane" evidence="2">
    <location>
        <begin position="9"/>
        <end position="211"/>
    </location>
</feature>
<keyword evidence="1" id="KW-1133">Transmembrane helix</keyword>
<dbReference type="EMBL" id="CP000767">
    <property type="protein sequence ID" value="EAU01136.2"/>
    <property type="molecule type" value="Genomic_DNA"/>
</dbReference>
<feature type="transmembrane region" description="Helical" evidence="1">
    <location>
        <begin position="81"/>
        <end position="108"/>
    </location>
</feature>
<feature type="transmembrane region" description="Helical" evidence="1">
    <location>
        <begin position="200"/>
        <end position="219"/>
    </location>
</feature>
<dbReference type="PANTHER" id="PTHR42208">
    <property type="entry name" value="HEAVY METAL TRANSPORTER-RELATED"/>
    <property type="match status" value="1"/>
</dbReference>
<protein>
    <submittedName>
        <fullName evidence="3">Membrane protein (DsbD domain)</fullName>
    </submittedName>
</protein>
<feature type="transmembrane region" description="Helical" evidence="1">
    <location>
        <begin position="6"/>
        <end position="35"/>
    </location>
</feature>
<feature type="transmembrane region" description="Helical" evidence="1">
    <location>
        <begin position="56"/>
        <end position="75"/>
    </location>
</feature>
<feature type="transmembrane region" description="Helical" evidence="1">
    <location>
        <begin position="164"/>
        <end position="188"/>
    </location>
</feature>
<keyword evidence="4" id="KW-1185">Reference proteome</keyword>
<dbReference type="STRING" id="360105.CCV52592_0899"/>
<evidence type="ECO:0000313" key="4">
    <source>
        <dbReference type="Proteomes" id="UP000006380"/>
    </source>
</evidence>
<accession>A7GWH9</accession>
<dbReference type="Proteomes" id="UP000006380">
    <property type="component" value="Chromosome"/>
</dbReference>
<proteinExistence type="predicted"/>
<dbReference type="AlphaFoldDB" id="A7GWH9"/>
<dbReference type="InterPro" id="IPR039447">
    <property type="entry name" value="UreH-like_TM_dom"/>
</dbReference>
<evidence type="ECO:0000256" key="1">
    <source>
        <dbReference type="SAM" id="Phobius"/>
    </source>
</evidence>
<evidence type="ECO:0000313" key="3">
    <source>
        <dbReference type="EMBL" id="EAU01136.2"/>
    </source>
</evidence>
<name>A7GWH9_CAMC5</name>
<dbReference type="RefSeq" id="WP_011991801.1">
    <property type="nucleotide sequence ID" value="NC_009715.2"/>
</dbReference>
<reference evidence="3" key="1">
    <citation type="submission" date="2016-07" db="EMBL/GenBank/DDBJ databases">
        <title>Comparative genomics of the Campylobacter concisus group.</title>
        <authorList>
            <person name="Miller W.G."/>
            <person name="Yee E."/>
            <person name="Chapman M.H."/>
            <person name="Huynh S."/>
            <person name="Bono J.L."/>
            <person name="On S.L.W."/>
            <person name="StLeger J."/>
            <person name="Foster G."/>
            <person name="Parker C.T."/>
        </authorList>
    </citation>
    <scope>NUCLEOTIDE SEQUENCE</scope>
    <source>
        <strain evidence="3">525.92</strain>
    </source>
</reference>
<dbReference type="Pfam" id="PF13386">
    <property type="entry name" value="DsbD_2"/>
    <property type="match status" value="1"/>
</dbReference>
<dbReference type="OrthoDB" id="9798690at2"/>
<feature type="transmembrane region" description="Helical" evidence="1">
    <location>
        <begin position="129"/>
        <end position="152"/>
    </location>
</feature>
<dbReference type="KEGG" id="ccv:CCV52592_0899"/>
<organism evidence="3 4">
    <name type="scientific">Campylobacter curvus (strain 525.92)</name>
    <dbReference type="NCBI Taxonomy" id="360105"/>
    <lineage>
        <taxon>Bacteria</taxon>
        <taxon>Pseudomonadati</taxon>
        <taxon>Campylobacterota</taxon>
        <taxon>Epsilonproteobacteria</taxon>
        <taxon>Campylobacterales</taxon>
        <taxon>Campylobacteraceae</taxon>
        <taxon>Campylobacter</taxon>
    </lineage>
</organism>
<sequence length="221" mass="23591">MDLVNYLSVVSVAFFSSFSHCIGMCGGFLSLQSLFLRNKTKPQTILLLALYHLARILAYALLGALFGAFGGALALSGTWRAAIFFIVGILLVALGVALWVRGGLLKLVENDKISKFIASCALNVGKTPGLLNFIALGFLNGLLPCGVVYYFAAMAVASMSALNGAAIMLVFGLCTIPAMMSVALFFGLISERFKQIMFKISLVIIISNGIYLTFLGYMANG</sequence>
<evidence type="ECO:0000259" key="2">
    <source>
        <dbReference type="Pfam" id="PF13386"/>
    </source>
</evidence>
<gene>
    <name evidence="3" type="ORF">CCV52592_0899</name>
</gene>
<keyword evidence="1" id="KW-0812">Transmembrane</keyword>
<dbReference type="HOGENOM" id="CLU_032635_1_0_7"/>
<keyword evidence="1" id="KW-0472">Membrane</keyword>